<dbReference type="EMBL" id="OU896716">
    <property type="protein sequence ID" value="CAG9814475.1"/>
    <property type="molecule type" value="Genomic_DNA"/>
</dbReference>
<comment type="caution">
    <text evidence="8">Lacks conserved residue(s) required for the propagation of feature annotation.</text>
</comment>
<evidence type="ECO:0000313" key="10">
    <source>
        <dbReference type="Proteomes" id="UP001153737"/>
    </source>
</evidence>
<accession>A0A9N9SDM3</accession>
<reference evidence="9" key="1">
    <citation type="submission" date="2022-01" db="EMBL/GenBank/DDBJ databases">
        <authorList>
            <person name="King R."/>
        </authorList>
    </citation>
    <scope>NUCLEOTIDE SEQUENCE</scope>
</reference>
<evidence type="ECO:0000256" key="8">
    <source>
        <dbReference type="RuleBase" id="RU363108"/>
    </source>
</evidence>
<feature type="transmembrane region" description="Helical" evidence="8">
    <location>
        <begin position="166"/>
        <end position="190"/>
    </location>
</feature>
<evidence type="ECO:0000256" key="7">
    <source>
        <dbReference type="ARBA" id="ARBA00023224"/>
    </source>
</evidence>
<dbReference type="GO" id="GO:0030425">
    <property type="term" value="C:dendrite"/>
    <property type="evidence" value="ECO:0007669"/>
    <property type="project" value="TreeGrafter"/>
</dbReference>
<evidence type="ECO:0000256" key="3">
    <source>
        <dbReference type="ARBA" id="ARBA00022692"/>
    </source>
</evidence>
<evidence type="ECO:0000256" key="6">
    <source>
        <dbReference type="ARBA" id="ARBA00023170"/>
    </source>
</evidence>
<evidence type="ECO:0000256" key="5">
    <source>
        <dbReference type="ARBA" id="ARBA00023136"/>
    </source>
</evidence>
<dbReference type="GO" id="GO:0007165">
    <property type="term" value="P:signal transduction"/>
    <property type="evidence" value="ECO:0007669"/>
    <property type="project" value="UniProtKB-KW"/>
</dbReference>
<protein>
    <recommendedName>
        <fullName evidence="8">Gustatory receptor</fullName>
    </recommendedName>
</protein>
<sequence length="323" mass="36482">MVRTAEGRFEEAVIDYLFTVYLVPIVINPIAWYEGRKHAKVLTNMMSFEKLYRRVTKKNLMLCLGNTPLVIAIGLPVLAVSCMVVTHVTMVHFKFLQVIPYCYINMVTFLIGGSWYVYCDLIGNVAQTVADDFQSALKNIGPSSRIADYRALWMMLSKLIRDVGNAFGYTVTFLCLYLFLIITLTIYGLLSQIQDGLGIKDVGLTITALFCGVMLFFICDEAHYASNCVKVQFQKKLLLVELNWMSDDAQQEINMFLRATEMNPTEMSLGGFFDVNRTLFKSLIATMVTYLVVLLQFQISIPEDIGSYPNVATTNTNATKDIN</sequence>
<feature type="transmembrane region" description="Helical" evidence="8">
    <location>
        <begin position="98"/>
        <end position="118"/>
    </location>
</feature>
<keyword evidence="5 8" id="KW-0472">Membrane</keyword>
<dbReference type="GO" id="GO:0043025">
    <property type="term" value="C:neuronal cell body"/>
    <property type="evidence" value="ECO:0007669"/>
    <property type="project" value="TreeGrafter"/>
</dbReference>
<keyword evidence="4 8" id="KW-1133">Transmembrane helix</keyword>
<dbReference type="GO" id="GO:0050909">
    <property type="term" value="P:sensory perception of taste"/>
    <property type="evidence" value="ECO:0007669"/>
    <property type="project" value="InterPro"/>
</dbReference>
<dbReference type="AlphaFoldDB" id="A0A9N9SDM3"/>
<dbReference type="Proteomes" id="UP001153737">
    <property type="component" value="Chromosome 10"/>
</dbReference>
<feature type="transmembrane region" description="Helical" evidence="8">
    <location>
        <begin position="12"/>
        <end position="33"/>
    </location>
</feature>
<keyword evidence="2 8" id="KW-1003">Cell membrane</keyword>
<dbReference type="InterPro" id="IPR013604">
    <property type="entry name" value="7TM_chemorcpt"/>
</dbReference>
<comment type="function">
    <text evidence="8">Gustatory receptor which mediates acceptance or avoidance behavior, depending on its substrates.</text>
</comment>
<evidence type="ECO:0000256" key="2">
    <source>
        <dbReference type="ARBA" id="ARBA00022475"/>
    </source>
</evidence>
<keyword evidence="7 8" id="KW-0807">Transducer</keyword>
<dbReference type="PANTHER" id="PTHR21143">
    <property type="entry name" value="INVERTEBRATE GUSTATORY RECEPTOR"/>
    <property type="match status" value="1"/>
</dbReference>
<gene>
    <name evidence="9" type="ORF">PHAECO_LOCUS1884</name>
</gene>
<name>A0A9N9SDM3_PHACE</name>
<evidence type="ECO:0000256" key="1">
    <source>
        <dbReference type="ARBA" id="ARBA00004651"/>
    </source>
</evidence>
<proteinExistence type="inferred from homology"/>
<evidence type="ECO:0000313" key="9">
    <source>
        <dbReference type="EMBL" id="CAG9814475.1"/>
    </source>
</evidence>
<dbReference type="PANTHER" id="PTHR21143:SF131">
    <property type="entry name" value="GUSTATORY AND ODORANT RECEPTOR 63A-RELATED"/>
    <property type="match status" value="1"/>
</dbReference>
<dbReference type="Pfam" id="PF08395">
    <property type="entry name" value="7tm_7"/>
    <property type="match status" value="1"/>
</dbReference>
<reference evidence="9" key="2">
    <citation type="submission" date="2022-10" db="EMBL/GenBank/DDBJ databases">
        <authorList>
            <consortium name="ENA_rothamsted_submissions"/>
            <consortium name="culmorum"/>
            <person name="King R."/>
        </authorList>
    </citation>
    <scope>NUCLEOTIDE SEQUENCE</scope>
</reference>
<comment type="similarity">
    <text evidence="8">Belongs to the insect chemoreceptor superfamily. Gustatory receptor (GR) family.</text>
</comment>
<dbReference type="GO" id="GO:0005886">
    <property type="term" value="C:plasma membrane"/>
    <property type="evidence" value="ECO:0007669"/>
    <property type="project" value="UniProtKB-SubCell"/>
</dbReference>
<organism evidence="9 10">
    <name type="scientific">Phaedon cochleariae</name>
    <name type="common">Mustard beetle</name>
    <dbReference type="NCBI Taxonomy" id="80249"/>
    <lineage>
        <taxon>Eukaryota</taxon>
        <taxon>Metazoa</taxon>
        <taxon>Ecdysozoa</taxon>
        <taxon>Arthropoda</taxon>
        <taxon>Hexapoda</taxon>
        <taxon>Insecta</taxon>
        <taxon>Pterygota</taxon>
        <taxon>Neoptera</taxon>
        <taxon>Endopterygota</taxon>
        <taxon>Coleoptera</taxon>
        <taxon>Polyphaga</taxon>
        <taxon>Cucujiformia</taxon>
        <taxon>Chrysomeloidea</taxon>
        <taxon>Chrysomelidae</taxon>
        <taxon>Chrysomelinae</taxon>
        <taxon>Chrysomelini</taxon>
        <taxon>Phaedon</taxon>
    </lineage>
</organism>
<comment type="subcellular location">
    <subcellularLocation>
        <location evidence="1 8">Cell membrane</location>
        <topology evidence="1 8">Multi-pass membrane protein</topology>
    </subcellularLocation>
</comment>
<feature type="transmembrane region" description="Helical" evidence="8">
    <location>
        <begin position="69"/>
        <end position="91"/>
    </location>
</feature>
<dbReference type="GO" id="GO:0030424">
    <property type="term" value="C:axon"/>
    <property type="evidence" value="ECO:0007669"/>
    <property type="project" value="TreeGrafter"/>
</dbReference>
<feature type="transmembrane region" description="Helical" evidence="8">
    <location>
        <begin position="202"/>
        <end position="218"/>
    </location>
</feature>
<keyword evidence="6 8" id="KW-0675">Receptor</keyword>
<keyword evidence="3 8" id="KW-0812">Transmembrane</keyword>
<keyword evidence="10" id="KW-1185">Reference proteome</keyword>
<dbReference type="OrthoDB" id="6625921at2759"/>
<evidence type="ECO:0000256" key="4">
    <source>
        <dbReference type="ARBA" id="ARBA00022989"/>
    </source>
</evidence>